<gene>
    <name evidence="1" type="ORF">MML48_9g00009816</name>
</gene>
<accession>A0ACB9SKJ1</accession>
<comment type="caution">
    <text evidence="1">The sequence shown here is derived from an EMBL/GenBank/DDBJ whole genome shotgun (WGS) entry which is preliminary data.</text>
</comment>
<name>A0ACB9SKJ1_HOLOL</name>
<dbReference type="Proteomes" id="UP001056778">
    <property type="component" value="Chromosome 9"/>
</dbReference>
<evidence type="ECO:0000313" key="2">
    <source>
        <dbReference type="Proteomes" id="UP001056778"/>
    </source>
</evidence>
<evidence type="ECO:0000313" key="1">
    <source>
        <dbReference type="EMBL" id="KAI4454989.1"/>
    </source>
</evidence>
<protein>
    <submittedName>
        <fullName evidence="1">I[[h]] channel isoform e</fullName>
    </submittedName>
</protein>
<keyword evidence="2" id="KW-1185">Reference proteome</keyword>
<organism evidence="1 2">
    <name type="scientific">Holotrichia oblita</name>
    <name type="common">Chafer beetle</name>
    <dbReference type="NCBI Taxonomy" id="644536"/>
    <lineage>
        <taxon>Eukaryota</taxon>
        <taxon>Metazoa</taxon>
        <taxon>Ecdysozoa</taxon>
        <taxon>Arthropoda</taxon>
        <taxon>Hexapoda</taxon>
        <taxon>Insecta</taxon>
        <taxon>Pterygota</taxon>
        <taxon>Neoptera</taxon>
        <taxon>Endopterygota</taxon>
        <taxon>Coleoptera</taxon>
        <taxon>Polyphaga</taxon>
        <taxon>Scarabaeiformia</taxon>
        <taxon>Scarabaeidae</taxon>
        <taxon>Melolonthinae</taxon>
        <taxon>Holotrichia</taxon>
    </lineage>
</organism>
<dbReference type="EMBL" id="CM043023">
    <property type="protein sequence ID" value="KAI4454989.1"/>
    <property type="molecule type" value="Genomic_DNA"/>
</dbReference>
<proteinExistence type="predicted"/>
<sequence>MTLNKYLKSTELEVATNHICTLAKHHYKNVASLEDVAWYTKIIVKIKLSMRISTTNPRSHLFYRTNTAVLHEKERHSQSDFAYIIHPFSDFRMYWELFMMVVFLNHLVLMPMITAFYEFNLSHENLVLMAFNKLIYLETVLDICCMADVVLTFFTGYTEDVARYVILNPRFITSNYLFSIYFIIDVLSSIPTELVLVVEYNFKVLRSADPIKTMFHVNENIVGLLRYTCIFFLLMHWCGCIQYIVPCYWHGYRELPDDSWIKYRNISSTDNSSTWHIYIECVFKAAIRLFCKLKN</sequence>
<reference evidence="1" key="1">
    <citation type="submission" date="2022-04" db="EMBL/GenBank/DDBJ databases">
        <title>Chromosome-scale genome assembly of Holotrichia oblita Faldermann.</title>
        <authorList>
            <person name="Rongchong L."/>
        </authorList>
    </citation>
    <scope>NUCLEOTIDE SEQUENCE</scope>
    <source>
        <strain evidence="1">81SQS9</strain>
    </source>
</reference>